<dbReference type="AlphaFoldDB" id="A0A0P8AEK6"/>
<dbReference type="STRING" id="1305737.GCA_000526355_02255"/>
<protein>
    <submittedName>
        <fullName evidence="1">Uncharacterized protein</fullName>
    </submittedName>
</protein>
<sequence length="411" mass="48179">MYRENLYPSEQEVVIQVNVIKMIQKKSMGSLFGRLLLLSFLILCFSCNKGSLDKESVLIKEELSFQLDTVFIDPTQSSQIGFIQISKDKIFYVDQAYGFVEEFTLEGESGGVKKRELDGPDELQGISELVVKKDGYMIRHDWMFYHYDFDWKFLGKSNFQSPATVSFQELQENPKGEYIEMYELEHYSAKTVQIPGGFLVTKIDVEHPLFNAFTTREYYREARVLGKINPFDGEVVEILGARPKTYEEYAFVPFHSKFDFHWTGTDRIYMTYEVDSMIYVYDPSWNLIERFGAAGKNMKTDYEESQILEVAFDTDLYRYSRKNMGYYKDVFVDEQNGLVFRTYRQGTDQQDLWDETYNPLRLQIFKDGQLVGDHPVPGRFRILGKIGERYVADGLFDERNEQQGFYLMTIN</sequence>
<evidence type="ECO:0000313" key="2">
    <source>
        <dbReference type="Proteomes" id="UP000050421"/>
    </source>
</evidence>
<dbReference type="Proteomes" id="UP000050421">
    <property type="component" value="Unassembled WGS sequence"/>
</dbReference>
<reference evidence="1 2" key="1">
    <citation type="submission" date="2015-09" db="EMBL/GenBank/DDBJ databases">
        <title>Identification and resolution of microdiversity through metagenomic sequencing of parallel consortia.</title>
        <authorList>
            <person name="Nelson W.C."/>
            <person name="Romine M.F."/>
            <person name="Lindemann S.R."/>
        </authorList>
    </citation>
    <scope>NUCLEOTIDE SEQUENCE [LARGE SCALE GENOMIC DNA]</scope>
    <source>
        <strain evidence="1">HL-49</strain>
    </source>
</reference>
<accession>A0A0P8AEK6</accession>
<dbReference type="EMBL" id="LJXT01000077">
    <property type="protein sequence ID" value="KPQ13888.1"/>
    <property type="molecule type" value="Genomic_DNA"/>
</dbReference>
<proteinExistence type="predicted"/>
<evidence type="ECO:0000313" key="1">
    <source>
        <dbReference type="EMBL" id="KPQ13888.1"/>
    </source>
</evidence>
<name>A0A0P8AEK6_9BACT</name>
<comment type="caution">
    <text evidence="1">The sequence shown here is derived from an EMBL/GenBank/DDBJ whole genome shotgun (WGS) entry which is preliminary data.</text>
</comment>
<organism evidence="1 2">
    <name type="scientific">Algoriphagus marincola HL-49</name>
    <dbReference type="NCBI Taxonomy" id="1305737"/>
    <lineage>
        <taxon>Bacteria</taxon>
        <taxon>Pseudomonadati</taxon>
        <taxon>Bacteroidota</taxon>
        <taxon>Cytophagia</taxon>
        <taxon>Cytophagales</taxon>
        <taxon>Cyclobacteriaceae</taxon>
        <taxon>Algoriphagus</taxon>
    </lineage>
</organism>
<gene>
    <name evidence="1" type="ORF">HLUCCX10_11850</name>
</gene>
<dbReference type="PATRIC" id="fig|1305737.6.peg.2985"/>